<sequence length="318" mass="35063">MARLFRMLSCGDLSLRIPIEERDRESFLRLLCAAFNHLNQRQYDKLLTCGKSGNVHIHEICATIAQGRSSRRQFGDEWVRCVKEDPDSPSSEGTCQSRALRGPLTAENRTLFGGLMLMWDEARQSGKELDRLSRKVDRLEEAVDLLLGDKDNQATKTAISGNEDDGILHAQAKVNNLRNSIVAEDHGLVESTPAGVAARADVDGGAINSSSSSDDNQASSSRPPEDHSSTSFIDISDDEPIDKGKARARTPLFELSDDDEDKSIVQLTSQKLTSHVSRSVDCEIIVISDDEDEVQIPGSSKRALLKHDSLGRKRARHV</sequence>
<dbReference type="EMBL" id="FUEG01000009">
    <property type="protein sequence ID" value="SJL08078.1"/>
    <property type="molecule type" value="Genomic_DNA"/>
</dbReference>
<gene>
    <name evidence="3" type="ORF">ARMOST_11440</name>
</gene>
<reference evidence="4" key="1">
    <citation type="journal article" date="2017" name="Nat. Ecol. Evol.">
        <title>Genome expansion and lineage-specific genetic innovations in the forest pathogenic fungi Armillaria.</title>
        <authorList>
            <person name="Sipos G."/>
            <person name="Prasanna A.N."/>
            <person name="Walter M.C."/>
            <person name="O'Connor E."/>
            <person name="Balint B."/>
            <person name="Krizsan K."/>
            <person name="Kiss B."/>
            <person name="Hess J."/>
            <person name="Varga T."/>
            <person name="Slot J."/>
            <person name="Riley R."/>
            <person name="Boka B."/>
            <person name="Rigling D."/>
            <person name="Barry K."/>
            <person name="Lee J."/>
            <person name="Mihaltcheva S."/>
            <person name="LaButti K."/>
            <person name="Lipzen A."/>
            <person name="Waldron R."/>
            <person name="Moloney N.M."/>
            <person name="Sperisen C."/>
            <person name="Kredics L."/>
            <person name="Vagvoelgyi C."/>
            <person name="Patrignani A."/>
            <person name="Fitzpatrick D."/>
            <person name="Nagy I."/>
            <person name="Doyle S."/>
            <person name="Anderson J.B."/>
            <person name="Grigoriev I.V."/>
            <person name="Gueldener U."/>
            <person name="Muensterkoetter M."/>
            <person name="Nagy L.G."/>
        </authorList>
    </citation>
    <scope>NUCLEOTIDE SEQUENCE [LARGE SCALE GENOMIC DNA]</scope>
    <source>
        <strain evidence="4">C18/9</strain>
    </source>
</reference>
<accession>A0A284RH50</accession>
<protein>
    <submittedName>
        <fullName evidence="3">Uncharacterized protein</fullName>
    </submittedName>
</protein>
<name>A0A284RH50_ARMOS</name>
<keyword evidence="1" id="KW-0175">Coiled coil</keyword>
<evidence type="ECO:0000256" key="1">
    <source>
        <dbReference type="SAM" id="Coils"/>
    </source>
</evidence>
<feature type="region of interest" description="Disordered" evidence="2">
    <location>
        <begin position="203"/>
        <end position="243"/>
    </location>
</feature>
<evidence type="ECO:0000313" key="4">
    <source>
        <dbReference type="Proteomes" id="UP000219338"/>
    </source>
</evidence>
<evidence type="ECO:0000313" key="3">
    <source>
        <dbReference type="EMBL" id="SJL08078.1"/>
    </source>
</evidence>
<proteinExistence type="predicted"/>
<organism evidence="3 4">
    <name type="scientific">Armillaria ostoyae</name>
    <name type="common">Armillaria root rot fungus</name>
    <dbReference type="NCBI Taxonomy" id="47428"/>
    <lineage>
        <taxon>Eukaryota</taxon>
        <taxon>Fungi</taxon>
        <taxon>Dikarya</taxon>
        <taxon>Basidiomycota</taxon>
        <taxon>Agaricomycotina</taxon>
        <taxon>Agaricomycetes</taxon>
        <taxon>Agaricomycetidae</taxon>
        <taxon>Agaricales</taxon>
        <taxon>Marasmiineae</taxon>
        <taxon>Physalacriaceae</taxon>
        <taxon>Armillaria</taxon>
    </lineage>
</organism>
<dbReference type="Proteomes" id="UP000219338">
    <property type="component" value="Unassembled WGS sequence"/>
</dbReference>
<dbReference type="OrthoDB" id="3090794at2759"/>
<dbReference type="AlphaFoldDB" id="A0A284RH50"/>
<feature type="coiled-coil region" evidence="1">
    <location>
        <begin position="122"/>
        <end position="149"/>
    </location>
</feature>
<keyword evidence="4" id="KW-1185">Reference proteome</keyword>
<evidence type="ECO:0000256" key="2">
    <source>
        <dbReference type="SAM" id="MobiDB-lite"/>
    </source>
</evidence>
<feature type="compositionally biased region" description="Low complexity" evidence="2">
    <location>
        <begin position="203"/>
        <end position="221"/>
    </location>
</feature>